<evidence type="ECO:0000256" key="2">
    <source>
        <dbReference type="ARBA" id="ARBA00022670"/>
    </source>
</evidence>
<comment type="subcellular location">
    <subcellularLocation>
        <location evidence="8">Secreted</location>
    </subcellularLocation>
</comment>
<organism evidence="11 12">
    <name type="scientific">Billgrantia tianxiuensis</name>
    <dbReference type="NCBI Taxonomy" id="2497861"/>
    <lineage>
        <taxon>Bacteria</taxon>
        <taxon>Pseudomonadati</taxon>
        <taxon>Pseudomonadota</taxon>
        <taxon>Gammaproteobacteria</taxon>
        <taxon>Oceanospirillales</taxon>
        <taxon>Halomonadaceae</taxon>
        <taxon>Billgrantia</taxon>
    </lineage>
</organism>
<reference evidence="11 12" key="1">
    <citation type="submission" date="2019-01" db="EMBL/GenBank/DDBJ databases">
        <title>Complete genome of a denitifying bacterium Halomons sp. BC-M4-5.</title>
        <authorList>
            <person name="Wang L."/>
            <person name="Shao Z."/>
        </authorList>
    </citation>
    <scope>NUCLEOTIDE SEQUENCE [LARGE SCALE GENOMIC DNA]</scope>
    <source>
        <strain evidence="11 12">BC-M4-5</strain>
    </source>
</reference>
<dbReference type="OrthoDB" id="5378341at2"/>
<dbReference type="GO" id="GO:0046872">
    <property type="term" value="F:metal ion binding"/>
    <property type="evidence" value="ECO:0007669"/>
    <property type="project" value="UniProtKB-UniRule"/>
</dbReference>
<feature type="domain" description="Peptidase M4 C-terminal" evidence="10">
    <location>
        <begin position="176"/>
        <end position="345"/>
    </location>
</feature>
<protein>
    <recommendedName>
        <fullName evidence="8">Neutral metalloproteinase</fullName>
        <ecNumber evidence="8">3.4.24.-</ecNumber>
    </recommendedName>
</protein>
<evidence type="ECO:0000313" key="12">
    <source>
        <dbReference type="Proteomes" id="UP000464013"/>
    </source>
</evidence>
<dbReference type="RefSeq" id="WP_159553535.1">
    <property type="nucleotide sequence ID" value="NZ_CP035042.1"/>
</dbReference>
<dbReference type="Pfam" id="PF01447">
    <property type="entry name" value="Peptidase_M4"/>
    <property type="match status" value="1"/>
</dbReference>
<dbReference type="InterPro" id="IPR013856">
    <property type="entry name" value="Peptidase_M4_domain"/>
</dbReference>
<keyword evidence="2 8" id="KW-0645">Protease</keyword>
<dbReference type="Pfam" id="PF02868">
    <property type="entry name" value="Peptidase_M4_C"/>
    <property type="match status" value="1"/>
</dbReference>
<evidence type="ECO:0000256" key="4">
    <source>
        <dbReference type="ARBA" id="ARBA00022801"/>
    </source>
</evidence>
<keyword evidence="3" id="KW-0479">Metal-binding</keyword>
<feature type="active site" evidence="7">
    <location>
        <position position="166"/>
    </location>
</feature>
<dbReference type="SUPFAM" id="SSF55486">
    <property type="entry name" value="Metalloproteases ('zincins'), catalytic domain"/>
    <property type="match status" value="1"/>
</dbReference>
<dbReference type="InterPro" id="IPR027268">
    <property type="entry name" value="Peptidase_M4/M1_CTD_sf"/>
</dbReference>
<evidence type="ECO:0000259" key="9">
    <source>
        <dbReference type="Pfam" id="PF01447"/>
    </source>
</evidence>
<dbReference type="CDD" id="cd09597">
    <property type="entry name" value="M4_TLP"/>
    <property type="match status" value="1"/>
</dbReference>
<comment type="similarity">
    <text evidence="1 8">Belongs to the peptidase M4 family.</text>
</comment>
<comment type="cofactor">
    <cofactor evidence="8">
        <name>Zn(2+)</name>
        <dbReference type="ChEBI" id="CHEBI:29105"/>
    </cofactor>
</comment>
<evidence type="ECO:0000256" key="1">
    <source>
        <dbReference type="ARBA" id="ARBA00009388"/>
    </source>
</evidence>
<evidence type="ECO:0000256" key="3">
    <source>
        <dbReference type="ARBA" id="ARBA00022723"/>
    </source>
</evidence>
<dbReference type="InterPro" id="IPR023612">
    <property type="entry name" value="Peptidase_M4"/>
</dbReference>
<dbReference type="AlphaFoldDB" id="A0A6I6SJM2"/>
<keyword evidence="8" id="KW-0964">Secreted</keyword>
<evidence type="ECO:0000313" key="11">
    <source>
        <dbReference type="EMBL" id="QHC50868.1"/>
    </source>
</evidence>
<dbReference type="PANTHER" id="PTHR43579:SF1">
    <property type="entry name" value="NEUTRAL METALLOPROTEINASE"/>
    <property type="match status" value="1"/>
</dbReference>
<evidence type="ECO:0000256" key="6">
    <source>
        <dbReference type="ARBA" id="ARBA00023049"/>
    </source>
</evidence>
<keyword evidence="4 8" id="KW-0378">Hydrolase</keyword>
<dbReference type="GO" id="GO:0005576">
    <property type="term" value="C:extracellular region"/>
    <property type="evidence" value="ECO:0007669"/>
    <property type="project" value="UniProtKB-SubCell"/>
</dbReference>
<name>A0A6I6SJM2_9GAMM</name>
<sequence>MTDLPAACARHFLPPYLLERIASGGSSRLSECARHTLLVDGRFRARAGAVALPQGSARRGEPARYVYSAEQQQTLPGTLVRREGEGDSGDPAVDEAYRGLGATYRLFWEAYERHSIDDDGMALLATVHYGQDYENAFWDGRQMVFGDGDGELFNRFTIALDIVAHELSHGVIQHEAALAYVGQSGALNESLCDVFGSLVKQRELGQSVDEADWLIGEGLFTDRIVGSALRSMAKPGSAYDDPLLGRDPQPGHMDAFVVTEADNGGVHINSGIPNRAFHLVAMALGGHAWERAGRIWYDTLIDTRLRQDSDFVAFASLTVDNAERRFGAASTEAETVREGWRGVGVLLP</sequence>
<keyword evidence="12" id="KW-1185">Reference proteome</keyword>
<keyword evidence="6 8" id="KW-0482">Metalloprotease</keyword>
<proteinExistence type="inferred from homology"/>
<dbReference type="PANTHER" id="PTHR43579">
    <property type="match status" value="1"/>
</dbReference>
<keyword evidence="5 8" id="KW-0862">Zinc</keyword>
<dbReference type="PRINTS" id="PR00730">
    <property type="entry name" value="THERMOLYSIN"/>
</dbReference>
<dbReference type="Proteomes" id="UP000464013">
    <property type="component" value="Chromosome"/>
</dbReference>
<comment type="function">
    <text evidence="8">Extracellular zinc metalloprotease.</text>
</comment>
<dbReference type="Gene3D" id="3.10.170.10">
    <property type="match status" value="1"/>
</dbReference>
<dbReference type="InterPro" id="IPR001570">
    <property type="entry name" value="Peptidase_M4_C_domain"/>
</dbReference>
<dbReference type="KEGG" id="htx:EKK97_16550"/>
<dbReference type="GO" id="GO:0006508">
    <property type="term" value="P:proteolysis"/>
    <property type="evidence" value="ECO:0007669"/>
    <property type="project" value="UniProtKB-KW"/>
</dbReference>
<feature type="active site" description="Proton donor" evidence="7">
    <location>
        <position position="267"/>
    </location>
</feature>
<evidence type="ECO:0000256" key="7">
    <source>
        <dbReference type="PIRSR" id="PIRSR623612-1"/>
    </source>
</evidence>
<dbReference type="EMBL" id="CP035042">
    <property type="protein sequence ID" value="QHC50868.1"/>
    <property type="molecule type" value="Genomic_DNA"/>
</dbReference>
<feature type="domain" description="Peptidase M4" evidence="9">
    <location>
        <begin position="67"/>
        <end position="173"/>
    </location>
</feature>
<dbReference type="Gene3D" id="1.10.390.10">
    <property type="entry name" value="Neutral Protease Domain 2"/>
    <property type="match status" value="1"/>
</dbReference>
<evidence type="ECO:0000256" key="8">
    <source>
        <dbReference type="RuleBase" id="RU366073"/>
    </source>
</evidence>
<dbReference type="EC" id="3.4.24.-" evidence="8"/>
<evidence type="ECO:0000259" key="10">
    <source>
        <dbReference type="Pfam" id="PF02868"/>
    </source>
</evidence>
<dbReference type="GO" id="GO:0004222">
    <property type="term" value="F:metalloendopeptidase activity"/>
    <property type="evidence" value="ECO:0007669"/>
    <property type="project" value="UniProtKB-UniRule"/>
</dbReference>
<dbReference type="InterPro" id="IPR052759">
    <property type="entry name" value="Metalloprotease_M4"/>
</dbReference>
<accession>A0A6I6SJM2</accession>
<evidence type="ECO:0000256" key="5">
    <source>
        <dbReference type="ARBA" id="ARBA00022833"/>
    </source>
</evidence>
<gene>
    <name evidence="11" type="ORF">EKK97_16550</name>
</gene>